<evidence type="ECO:0000313" key="1">
    <source>
        <dbReference type="EMBL" id="VUZ55956.1"/>
    </source>
</evidence>
<evidence type="ECO:0000313" key="3">
    <source>
        <dbReference type="Proteomes" id="UP000321570"/>
    </source>
</evidence>
<reference evidence="1 3" key="1">
    <citation type="submission" date="2019-07" db="EMBL/GenBank/DDBJ databases">
        <authorList>
            <person name="Jastrzebski P J."/>
            <person name="Paukszto L."/>
            <person name="Jastrzebski P J."/>
        </authorList>
    </citation>
    <scope>NUCLEOTIDE SEQUENCE [LARGE SCALE GENOMIC DNA]</scope>
    <source>
        <strain evidence="1 3">WMS-il1</strain>
    </source>
</reference>
<dbReference type="EMBL" id="CABIJS010000697">
    <property type="protein sequence ID" value="VUZ55956.1"/>
    <property type="molecule type" value="Genomic_DNA"/>
</dbReference>
<organism evidence="1 3">
    <name type="scientific">Hymenolepis diminuta</name>
    <name type="common">Rat tapeworm</name>
    <dbReference type="NCBI Taxonomy" id="6216"/>
    <lineage>
        <taxon>Eukaryota</taxon>
        <taxon>Metazoa</taxon>
        <taxon>Spiralia</taxon>
        <taxon>Lophotrochozoa</taxon>
        <taxon>Platyhelminthes</taxon>
        <taxon>Cestoda</taxon>
        <taxon>Eucestoda</taxon>
        <taxon>Cyclophyllidea</taxon>
        <taxon>Hymenolepididae</taxon>
        <taxon>Hymenolepis</taxon>
    </lineage>
</organism>
<gene>
    <name evidence="2" type="ORF">WMSIL1_LOCUS13473</name>
    <name evidence="1" type="ORF">WMSIL1_LOCUS13775</name>
</gene>
<sequence length="75" mass="8990">MSKQTDDHLRTTHRTVLMHWSKTCEWRRCVVEKEVKRHPRNTKSSCLMEATFGVMESISKDHLMKACSHFWTRVE</sequence>
<name>A0A564Z958_HYMDI</name>
<accession>A0A564Z958</accession>
<keyword evidence="3" id="KW-1185">Reference proteome</keyword>
<dbReference type="AlphaFoldDB" id="A0A564Z958"/>
<dbReference type="Proteomes" id="UP000321570">
    <property type="component" value="Unassembled WGS sequence"/>
</dbReference>
<dbReference type="EMBL" id="CABIJS010000697">
    <property type="protein sequence ID" value="VUZ55960.1"/>
    <property type="molecule type" value="Genomic_DNA"/>
</dbReference>
<evidence type="ECO:0000313" key="2">
    <source>
        <dbReference type="EMBL" id="VUZ55960.1"/>
    </source>
</evidence>
<proteinExistence type="predicted"/>
<protein>
    <submittedName>
        <fullName evidence="1">Uncharacterized protein</fullName>
    </submittedName>
</protein>